<reference evidence="2 3" key="1">
    <citation type="submission" date="2021-01" db="EMBL/GenBank/DDBJ databases">
        <title>C459-1 draft genome sequence.</title>
        <authorList>
            <person name="Zhang X.-F."/>
        </authorList>
    </citation>
    <scope>NUCLEOTIDE SEQUENCE [LARGE SCALE GENOMIC DNA]</scope>
    <source>
        <strain evidence="3">C459-1</strain>
    </source>
</reference>
<accession>A0ABS1R222</accession>
<evidence type="ECO:0000313" key="3">
    <source>
        <dbReference type="Proteomes" id="UP000625283"/>
    </source>
</evidence>
<dbReference type="EMBL" id="JAERTY010000004">
    <property type="protein sequence ID" value="MBL1408728.1"/>
    <property type="molecule type" value="Genomic_DNA"/>
</dbReference>
<dbReference type="InterPro" id="IPR013783">
    <property type="entry name" value="Ig-like_fold"/>
</dbReference>
<dbReference type="InterPro" id="IPR003961">
    <property type="entry name" value="FN3_dom"/>
</dbReference>
<dbReference type="Proteomes" id="UP000625283">
    <property type="component" value="Unassembled WGS sequence"/>
</dbReference>
<name>A0ABS1R222_9SPHI</name>
<keyword evidence="3" id="KW-1185">Reference proteome</keyword>
<organism evidence="2 3">
    <name type="scientific">Sphingobacterium faecale</name>
    <dbReference type="NCBI Taxonomy" id="2803775"/>
    <lineage>
        <taxon>Bacteria</taxon>
        <taxon>Pseudomonadati</taxon>
        <taxon>Bacteroidota</taxon>
        <taxon>Sphingobacteriia</taxon>
        <taxon>Sphingobacteriales</taxon>
        <taxon>Sphingobacteriaceae</taxon>
        <taxon>Sphingobacterium</taxon>
    </lineage>
</organism>
<dbReference type="Gene3D" id="2.60.40.10">
    <property type="entry name" value="Immunoglobulins"/>
    <property type="match status" value="1"/>
</dbReference>
<gene>
    <name evidence="2" type="ORF">JKG61_08210</name>
</gene>
<dbReference type="PROSITE" id="PS50853">
    <property type="entry name" value="FN3"/>
    <property type="match status" value="1"/>
</dbReference>
<dbReference type="SUPFAM" id="SSF49265">
    <property type="entry name" value="Fibronectin type III"/>
    <property type="match status" value="1"/>
</dbReference>
<dbReference type="RefSeq" id="WP_202102496.1">
    <property type="nucleotide sequence ID" value="NZ_JAERTY010000004.1"/>
</dbReference>
<feature type="domain" description="Fibronectin type-III" evidence="1">
    <location>
        <begin position="36"/>
        <end position="125"/>
    </location>
</feature>
<evidence type="ECO:0000313" key="2">
    <source>
        <dbReference type="EMBL" id="MBL1408728.1"/>
    </source>
</evidence>
<evidence type="ECO:0000259" key="1">
    <source>
        <dbReference type="PROSITE" id="PS50853"/>
    </source>
</evidence>
<dbReference type="PROSITE" id="PS51257">
    <property type="entry name" value="PROKAR_LIPOPROTEIN"/>
    <property type="match status" value="1"/>
</dbReference>
<sequence>MKQLTVLEFCLFTLILFFSGSCKRQESQLGGSTDKKPANVILWTYSPTSITLAWDHIDGATSYTVQLLGDKDADMPIDSYTTTTKDFYQFNGLQEVRGYYVRVRANVDYNTGDWVYIMNNALPGRIMPKYGFVADDFKEPDPQPNIDPILYPNFPEGWENHASTRKGSHGGNGPTGRQSDVFPSGEWLMSNMYTNSAAAIIHKVGNWALMMNTGVAANLEMDFDLPDGARKFSFIYGAATITNANETALPLNLELSVEYSVDAGKNWTRLGDPLPVSDLQVQYFKEYELDIKGPVRFRIGKNASRARPMIDEIAIYY</sequence>
<dbReference type="Pfam" id="PF00041">
    <property type="entry name" value="fn3"/>
    <property type="match status" value="1"/>
</dbReference>
<dbReference type="CDD" id="cd00063">
    <property type="entry name" value="FN3"/>
    <property type="match status" value="1"/>
</dbReference>
<proteinExistence type="predicted"/>
<dbReference type="InterPro" id="IPR036116">
    <property type="entry name" value="FN3_sf"/>
</dbReference>
<comment type="caution">
    <text evidence="2">The sequence shown here is derived from an EMBL/GenBank/DDBJ whole genome shotgun (WGS) entry which is preliminary data.</text>
</comment>
<protein>
    <submittedName>
        <fullName evidence="2">Fibronectin type III domain-containing protein</fullName>
    </submittedName>
</protein>